<evidence type="ECO:0000256" key="3">
    <source>
        <dbReference type="ARBA" id="ARBA00022692"/>
    </source>
</evidence>
<dbReference type="PANTHER" id="PTHR13247">
    <property type="entry name" value="TETRATRICOPEPTIDE REPEAT PROTEIN 11 TPR REPEAT PROTEIN 11"/>
    <property type="match status" value="1"/>
</dbReference>
<reference evidence="7" key="2">
    <citation type="submission" date="2025-09" db="UniProtKB">
        <authorList>
            <consortium name="Ensembl"/>
        </authorList>
    </citation>
    <scope>IDENTIFICATION</scope>
</reference>
<evidence type="ECO:0000313" key="7">
    <source>
        <dbReference type="Ensembl" id="ENSEBUP00000021949.1"/>
    </source>
</evidence>
<dbReference type="Ensembl" id="ENSEBUT00000022525.1">
    <property type="protein sequence ID" value="ENSEBUP00000021949.1"/>
    <property type="gene ID" value="ENSEBUG00000013544.1"/>
</dbReference>
<evidence type="ECO:0000256" key="5">
    <source>
        <dbReference type="ARBA" id="ARBA00022989"/>
    </source>
</evidence>
<dbReference type="Proteomes" id="UP000694388">
    <property type="component" value="Unplaced"/>
</dbReference>
<dbReference type="GO" id="GO:0005778">
    <property type="term" value="C:peroxisomal membrane"/>
    <property type="evidence" value="ECO:0007669"/>
    <property type="project" value="TreeGrafter"/>
</dbReference>
<dbReference type="GO" id="GO:0005741">
    <property type="term" value="C:mitochondrial outer membrane"/>
    <property type="evidence" value="ECO:0007669"/>
    <property type="project" value="UniProtKB-SubCell"/>
</dbReference>
<dbReference type="Pfam" id="PF14852">
    <property type="entry name" value="Fis1_TPR_N"/>
    <property type="match status" value="1"/>
</dbReference>
<sequence length="86" mass="9944">MTITLEALKFEKKFNGEMARGPVSQATQFEYAWCLVRSKYAMDIRRGVLLLEELLPGSPEDERRDYLFFIGIGSFRLKVCSLHVLL</sequence>
<dbReference type="AlphaFoldDB" id="A0A8C4QXH1"/>
<evidence type="ECO:0000256" key="4">
    <source>
        <dbReference type="ARBA" id="ARBA00022787"/>
    </source>
</evidence>
<name>A0A8C4QXH1_EPTBU</name>
<dbReference type="GeneTree" id="ENSGT00390000000592"/>
<dbReference type="InterPro" id="IPR016543">
    <property type="entry name" value="Fis1"/>
</dbReference>
<dbReference type="GO" id="GO:0000422">
    <property type="term" value="P:autophagy of mitochondrion"/>
    <property type="evidence" value="ECO:0007669"/>
    <property type="project" value="TreeGrafter"/>
</dbReference>
<comment type="subcellular location">
    <subcellularLocation>
        <location evidence="1">Mitochondrion outer membrane</location>
        <topology evidence="1">Single-pass membrane protein</topology>
    </subcellularLocation>
</comment>
<dbReference type="InterPro" id="IPR011990">
    <property type="entry name" value="TPR-like_helical_dom_sf"/>
</dbReference>
<comment type="similarity">
    <text evidence="2">Belongs to the FIS1 family.</text>
</comment>
<dbReference type="Gene3D" id="1.25.40.10">
    <property type="entry name" value="Tetratricopeptide repeat domain"/>
    <property type="match status" value="1"/>
</dbReference>
<dbReference type="GO" id="GO:0016559">
    <property type="term" value="P:peroxisome fission"/>
    <property type="evidence" value="ECO:0007669"/>
    <property type="project" value="TreeGrafter"/>
</dbReference>
<evidence type="ECO:0000256" key="6">
    <source>
        <dbReference type="ARBA" id="ARBA00023128"/>
    </source>
</evidence>
<protein>
    <submittedName>
        <fullName evidence="7">Fission, mitochondrial 1</fullName>
    </submittedName>
</protein>
<keyword evidence="5" id="KW-1133">Transmembrane helix</keyword>
<dbReference type="PANTHER" id="PTHR13247:SF0">
    <property type="entry name" value="MITOCHONDRIAL FISSION 1 PROTEIN"/>
    <property type="match status" value="1"/>
</dbReference>
<organism evidence="7 8">
    <name type="scientific">Eptatretus burgeri</name>
    <name type="common">Inshore hagfish</name>
    <dbReference type="NCBI Taxonomy" id="7764"/>
    <lineage>
        <taxon>Eukaryota</taxon>
        <taxon>Metazoa</taxon>
        <taxon>Chordata</taxon>
        <taxon>Craniata</taxon>
        <taxon>Vertebrata</taxon>
        <taxon>Cyclostomata</taxon>
        <taxon>Myxini</taxon>
        <taxon>Myxiniformes</taxon>
        <taxon>Myxinidae</taxon>
        <taxon>Eptatretinae</taxon>
        <taxon>Eptatretus</taxon>
    </lineage>
</organism>
<keyword evidence="5" id="KW-0472">Membrane</keyword>
<dbReference type="InterPro" id="IPR028058">
    <property type="entry name" value="Fis1_TPR_N"/>
</dbReference>
<dbReference type="SUPFAM" id="SSF48452">
    <property type="entry name" value="TPR-like"/>
    <property type="match status" value="1"/>
</dbReference>
<dbReference type="GO" id="GO:0000266">
    <property type="term" value="P:mitochondrial fission"/>
    <property type="evidence" value="ECO:0007669"/>
    <property type="project" value="InterPro"/>
</dbReference>
<evidence type="ECO:0000256" key="2">
    <source>
        <dbReference type="ARBA" id="ARBA00008937"/>
    </source>
</evidence>
<keyword evidence="3" id="KW-0812">Transmembrane</keyword>
<keyword evidence="6" id="KW-0496">Mitochondrion</keyword>
<proteinExistence type="inferred from homology"/>
<dbReference type="OMA" id="QATQFEY"/>
<accession>A0A8C4QXH1</accession>
<keyword evidence="8" id="KW-1185">Reference proteome</keyword>
<reference evidence="7" key="1">
    <citation type="submission" date="2025-08" db="UniProtKB">
        <authorList>
            <consortium name="Ensembl"/>
        </authorList>
    </citation>
    <scope>IDENTIFICATION</scope>
</reference>
<evidence type="ECO:0000313" key="8">
    <source>
        <dbReference type="Proteomes" id="UP000694388"/>
    </source>
</evidence>
<dbReference type="GO" id="GO:0043653">
    <property type="term" value="P:mitochondrial fragmentation involved in apoptotic process"/>
    <property type="evidence" value="ECO:0007669"/>
    <property type="project" value="TreeGrafter"/>
</dbReference>
<keyword evidence="4" id="KW-1000">Mitochondrion outer membrane</keyword>
<evidence type="ECO:0000256" key="1">
    <source>
        <dbReference type="ARBA" id="ARBA00004572"/>
    </source>
</evidence>